<feature type="domain" description="OmpA-like" evidence="5">
    <location>
        <begin position="63"/>
        <end position="179"/>
    </location>
</feature>
<dbReference type="EMBL" id="VDFU01000022">
    <property type="protein sequence ID" value="TNC47815.1"/>
    <property type="molecule type" value="Genomic_DNA"/>
</dbReference>
<keyword evidence="7" id="KW-1185">Reference proteome</keyword>
<evidence type="ECO:0000256" key="4">
    <source>
        <dbReference type="PROSITE-ProRule" id="PRU00473"/>
    </source>
</evidence>
<organism evidence="6 7">
    <name type="scientific">Rubellimicrobium rubrum</name>
    <dbReference type="NCBI Taxonomy" id="2585369"/>
    <lineage>
        <taxon>Bacteria</taxon>
        <taxon>Pseudomonadati</taxon>
        <taxon>Pseudomonadota</taxon>
        <taxon>Alphaproteobacteria</taxon>
        <taxon>Rhodobacterales</taxon>
        <taxon>Roseobacteraceae</taxon>
        <taxon>Rubellimicrobium</taxon>
    </lineage>
</organism>
<dbReference type="PANTHER" id="PTHR30329:SF21">
    <property type="entry name" value="LIPOPROTEIN YIAD-RELATED"/>
    <property type="match status" value="1"/>
</dbReference>
<dbReference type="OrthoDB" id="9810367at2"/>
<dbReference type="SUPFAM" id="SSF103088">
    <property type="entry name" value="OmpA-like"/>
    <property type="match status" value="1"/>
</dbReference>
<dbReference type="PRINTS" id="PR01021">
    <property type="entry name" value="OMPADOMAIN"/>
</dbReference>
<dbReference type="InterPro" id="IPR036737">
    <property type="entry name" value="OmpA-like_sf"/>
</dbReference>
<reference evidence="6 7" key="1">
    <citation type="submission" date="2019-06" db="EMBL/GenBank/DDBJ databases">
        <title>YIM 131921 draft genome.</title>
        <authorList>
            <person name="Jiang L."/>
        </authorList>
    </citation>
    <scope>NUCLEOTIDE SEQUENCE [LARGE SCALE GENOMIC DNA]</scope>
    <source>
        <strain evidence="6 7">YIM 131921</strain>
    </source>
</reference>
<dbReference type="InterPro" id="IPR006665">
    <property type="entry name" value="OmpA-like"/>
</dbReference>
<evidence type="ECO:0000256" key="1">
    <source>
        <dbReference type="ARBA" id="ARBA00004442"/>
    </source>
</evidence>
<evidence type="ECO:0000313" key="6">
    <source>
        <dbReference type="EMBL" id="TNC47815.1"/>
    </source>
</evidence>
<comment type="subcellular location">
    <subcellularLocation>
        <location evidence="1">Cell outer membrane</location>
    </subcellularLocation>
</comment>
<dbReference type="GO" id="GO:0009279">
    <property type="term" value="C:cell outer membrane"/>
    <property type="evidence" value="ECO:0007669"/>
    <property type="project" value="UniProtKB-SubCell"/>
</dbReference>
<evidence type="ECO:0000256" key="2">
    <source>
        <dbReference type="ARBA" id="ARBA00023136"/>
    </source>
</evidence>
<evidence type="ECO:0000259" key="5">
    <source>
        <dbReference type="PROSITE" id="PS51123"/>
    </source>
</evidence>
<dbReference type="AlphaFoldDB" id="A0A5C4MSA9"/>
<dbReference type="PROSITE" id="PS51257">
    <property type="entry name" value="PROKAR_LIPOPROTEIN"/>
    <property type="match status" value="1"/>
</dbReference>
<name>A0A5C4MSA9_9RHOB</name>
<comment type="caution">
    <text evidence="6">The sequence shown here is derived from an EMBL/GenBank/DDBJ whole genome shotgun (WGS) entry which is preliminary data.</text>
</comment>
<keyword evidence="2 4" id="KW-0472">Membrane</keyword>
<dbReference type="InterPro" id="IPR006664">
    <property type="entry name" value="OMP_bac"/>
</dbReference>
<sequence>MRRLLIGTIPAALGLLAGCAPDPTRSTFNGEAGMAMNDGGFGNATMNNVLIHSGQMSYAVSLSNRFADTVPTTINFAFNSSQLDPQARAVLSQQAAFIRQFPEVRFAVYGHTDLVGSDGYNYQLGLRRAQVAVDYLVGQGIDRARLEALVSQGETQPLMATQAPERANRRTVTDVSGFVDGHPSVLNGKYAEVVFRDYVASAGIAQTTVGVTGAELAVEQ</sequence>
<dbReference type="PANTHER" id="PTHR30329">
    <property type="entry name" value="STATOR ELEMENT OF FLAGELLAR MOTOR COMPLEX"/>
    <property type="match status" value="1"/>
</dbReference>
<evidence type="ECO:0000256" key="3">
    <source>
        <dbReference type="ARBA" id="ARBA00023237"/>
    </source>
</evidence>
<dbReference type="Proteomes" id="UP000305887">
    <property type="component" value="Unassembled WGS sequence"/>
</dbReference>
<dbReference type="CDD" id="cd07185">
    <property type="entry name" value="OmpA_C-like"/>
    <property type="match status" value="1"/>
</dbReference>
<dbReference type="PROSITE" id="PS51123">
    <property type="entry name" value="OMPA_2"/>
    <property type="match status" value="1"/>
</dbReference>
<keyword evidence="3" id="KW-0998">Cell outer membrane</keyword>
<evidence type="ECO:0000313" key="7">
    <source>
        <dbReference type="Proteomes" id="UP000305887"/>
    </source>
</evidence>
<gene>
    <name evidence="6" type="ORF">FHG66_15705</name>
</gene>
<proteinExistence type="predicted"/>
<protein>
    <submittedName>
        <fullName evidence="6">OmpA family protein</fullName>
    </submittedName>
</protein>
<dbReference type="Gene3D" id="3.30.1330.60">
    <property type="entry name" value="OmpA-like domain"/>
    <property type="match status" value="1"/>
</dbReference>
<dbReference type="Pfam" id="PF00691">
    <property type="entry name" value="OmpA"/>
    <property type="match status" value="1"/>
</dbReference>
<accession>A0A5C4MSA9</accession>
<dbReference type="InterPro" id="IPR050330">
    <property type="entry name" value="Bact_OuterMem_StrucFunc"/>
</dbReference>
<dbReference type="RefSeq" id="WP_139078016.1">
    <property type="nucleotide sequence ID" value="NZ_VDFU01000022.1"/>
</dbReference>